<accession>A0A315ED21</accession>
<dbReference type="AlphaFoldDB" id="A0A315ED21"/>
<protein>
    <recommendedName>
        <fullName evidence="1">SMODS-associated and fused to various effectors domain-containing protein</fullName>
    </recommendedName>
</protein>
<reference evidence="2 3" key="1">
    <citation type="submission" date="2017-04" db="EMBL/GenBank/DDBJ databases">
        <title>Unexpected and diverse lifestyles within the genus Limnohabitans.</title>
        <authorList>
            <person name="Kasalicky V."/>
            <person name="Mehrshad M."/>
            <person name="Andrei S.-A."/>
            <person name="Salcher M."/>
            <person name="Kratochvilova H."/>
            <person name="Simek K."/>
            <person name="Ghai R."/>
        </authorList>
    </citation>
    <scope>NUCLEOTIDE SEQUENCE [LARGE SCALE GENOMIC DNA]</scope>
    <source>
        <strain evidence="2 3">II-B4</strain>
    </source>
</reference>
<sequence length="388" mass="43016">MPKSKVPSSGGAKPKAMTRKVERAYIPATVRRDLWVAAAGRCEFRGCCKSVDRDFLTMAKCNVGEYAHIIADSPAGPRGVPGESERLAADPSNLMLACFECHARIDRDGRSNEFTAEQLRAMKREHEARIQLIYSASGVVESTPLIMSFPVGTHVPVVEVRDIQYAMLTNSNFKLFPTSTAIHIDQSNFHLQDNDTDFWPNAQRALTQQYEQRVLPALTTRGGATHLTIAAFAPIPMLMKLGALIGDKTPAAILDLPGEKWLWDTRDGCPEPQYAYNVPVSLPCEVSVVVSISGKVQLPVGRVVVEFEAVVPGRGIIRKGAHLQQFRTSFNAFLQQLFAAGVRVVHIYPATPLSASIEIGRMLLPKMFEEVHVWEWQAPDWKQALRLK</sequence>
<keyword evidence="3" id="KW-1185">Reference proteome</keyword>
<dbReference type="OrthoDB" id="9052589at2"/>
<organism evidence="2 3">
    <name type="scientific">Limnohabitans parvus II-B4</name>
    <dbReference type="NCBI Taxonomy" id="1293052"/>
    <lineage>
        <taxon>Bacteria</taxon>
        <taxon>Pseudomonadati</taxon>
        <taxon>Pseudomonadota</taxon>
        <taxon>Betaproteobacteria</taxon>
        <taxon>Burkholderiales</taxon>
        <taxon>Comamonadaceae</taxon>
        <taxon>Limnohabitans</taxon>
    </lineage>
</organism>
<dbReference type="InterPro" id="IPR040836">
    <property type="entry name" value="SAVED"/>
</dbReference>
<feature type="domain" description="SMODS-associated and fused to various effectors" evidence="1">
    <location>
        <begin position="214"/>
        <end position="383"/>
    </location>
</feature>
<name>A0A315ED21_9BURK</name>
<evidence type="ECO:0000313" key="2">
    <source>
        <dbReference type="EMBL" id="PUE55673.1"/>
    </source>
</evidence>
<dbReference type="Proteomes" id="UP000250790">
    <property type="component" value="Unassembled WGS sequence"/>
</dbReference>
<comment type="caution">
    <text evidence="2">The sequence shown here is derived from an EMBL/GenBank/DDBJ whole genome shotgun (WGS) entry which is preliminary data.</text>
</comment>
<dbReference type="Pfam" id="PF18145">
    <property type="entry name" value="SAVED"/>
    <property type="match status" value="1"/>
</dbReference>
<gene>
    <name evidence="2" type="ORF">B9Z37_03785</name>
</gene>
<dbReference type="EMBL" id="NESN01000001">
    <property type="protein sequence ID" value="PUE55673.1"/>
    <property type="molecule type" value="Genomic_DNA"/>
</dbReference>
<dbReference type="NCBIfam" id="NF033611">
    <property type="entry name" value="SAVED"/>
    <property type="match status" value="1"/>
</dbReference>
<evidence type="ECO:0000259" key="1">
    <source>
        <dbReference type="Pfam" id="PF18145"/>
    </source>
</evidence>
<evidence type="ECO:0000313" key="3">
    <source>
        <dbReference type="Proteomes" id="UP000250790"/>
    </source>
</evidence>
<proteinExistence type="predicted"/>